<dbReference type="EMBL" id="JACOOO010000025">
    <property type="protein sequence ID" value="MBC5629675.1"/>
    <property type="molecule type" value="Genomic_DNA"/>
</dbReference>
<evidence type="ECO:0008006" key="4">
    <source>
        <dbReference type="Google" id="ProtNLM"/>
    </source>
</evidence>
<gene>
    <name evidence="2" type="ORF">H8S20_12320</name>
</gene>
<evidence type="ECO:0000313" key="3">
    <source>
        <dbReference type="Proteomes" id="UP000596929"/>
    </source>
</evidence>
<feature type="region of interest" description="Disordered" evidence="1">
    <location>
        <begin position="21"/>
        <end position="49"/>
    </location>
</feature>
<reference evidence="2 3" key="1">
    <citation type="submission" date="2020-08" db="EMBL/GenBank/DDBJ databases">
        <title>Genome public.</title>
        <authorList>
            <person name="Liu C."/>
            <person name="Sun Q."/>
        </authorList>
    </citation>
    <scope>NUCLEOTIDE SEQUENCE [LARGE SCALE GENOMIC DNA]</scope>
    <source>
        <strain evidence="2 3">NSJ-6</strain>
    </source>
</reference>
<accession>A0ABR7DEZ4</accession>
<feature type="compositionally biased region" description="Polar residues" evidence="1">
    <location>
        <begin position="21"/>
        <end position="48"/>
    </location>
</feature>
<dbReference type="RefSeq" id="WP_186860314.1">
    <property type="nucleotide sequence ID" value="NZ_JACOOO010000025.1"/>
</dbReference>
<proteinExistence type="predicted"/>
<evidence type="ECO:0000256" key="1">
    <source>
        <dbReference type="SAM" id="MobiDB-lite"/>
    </source>
</evidence>
<protein>
    <recommendedName>
        <fullName evidence="4">Lipoprotein</fullName>
    </recommendedName>
</protein>
<evidence type="ECO:0000313" key="2">
    <source>
        <dbReference type="EMBL" id="MBC5629675.1"/>
    </source>
</evidence>
<name>A0ABR7DEZ4_9CLOT</name>
<dbReference type="Proteomes" id="UP000596929">
    <property type="component" value="Unassembled WGS sequence"/>
</dbReference>
<feature type="compositionally biased region" description="Gly residues" evidence="1">
    <location>
        <begin position="115"/>
        <end position="125"/>
    </location>
</feature>
<sequence length="195" mass="20401">MKKVLAMVICAVMTVTIIGCSSKNDNPPKAEQNNNVESNDASNGGSNENSERIMYFGKVKSIVGNEIELELAENQDGNNEEDDKQAQISGQLGAGLSATDTAPNDALFDPNEGDGNSGGNGGGGNAELPESNTPKLELKYTGETKTFTISAGATILDSRTVSESKLSAIKKGTVIRIYATGTKESPVVSNVEIVE</sequence>
<organism evidence="2 3">
    <name type="scientific">Clostridium hominis</name>
    <dbReference type="NCBI Taxonomy" id="2763036"/>
    <lineage>
        <taxon>Bacteria</taxon>
        <taxon>Bacillati</taxon>
        <taxon>Bacillota</taxon>
        <taxon>Clostridia</taxon>
        <taxon>Eubacteriales</taxon>
        <taxon>Clostridiaceae</taxon>
        <taxon>Clostridium</taxon>
    </lineage>
</organism>
<comment type="caution">
    <text evidence="2">The sequence shown here is derived from an EMBL/GenBank/DDBJ whole genome shotgun (WGS) entry which is preliminary data.</text>
</comment>
<dbReference type="PROSITE" id="PS51257">
    <property type="entry name" value="PROKAR_LIPOPROTEIN"/>
    <property type="match status" value="1"/>
</dbReference>
<keyword evidence="3" id="KW-1185">Reference proteome</keyword>
<feature type="region of interest" description="Disordered" evidence="1">
    <location>
        <begin position="95"/>
        <end position="133"/>
    </location>
</feature>